<dbReference type="EMBL" id="KV417287">
    <property type="protein sequence ID" value="KZO95744.1"/>
    <property type="molecule type" value="Genomic_DNA"/>
</dbReference>
<accession>A0A167LJA6</accession>
<protein>
    <submittedName>
        <fullName evidence="1">Uncharacterized protein</fullName>
    </submittedName>
</protein>
<dbReference type="InterPro" id="IPR032675">
    <property type="entry name" value="LRR_dom_sf"/>
</dbReference>
<evidence type="ECO:0000313" key="1">
    <source>
        <dbReference type="EMBL" id="KZO95744.1"/>
    </source>
</evidence>
<name>A0A167LJA6_CALVF</name>
<proteinExistence type="predicted"/>
<gene>
    <name evidence="1" type="ORF">CALVIDRAFT_564405</name>
</gene>
<dbReference type="SUPFAM" id="SSF52047">
    <property type="entry name" value="RNI-like"/>
    <property type="match status" value="1"/>
</dbReference>
<organism evidence="1 2">
    <name type="scientific">Calocera viscosa (strain TUFC12733)</name>
    <dbReference type="NCBI Taxonomy" id="1330018"/>
    <lineage>
        <taxon>Eukaryota</taxon>
        <taxon>Fungi</taxon>
        <taxon>Dikarya</taxon>
        <taxon>Basidiomycota</taxon>
        <taxon>Agaricomycotina</taxon>
        <taxon>Dacrymycetes</taxon>
        <taxon>Dacrymycetales</taxon>
        <taxon>Dacrymycetaceae</taxon>
        <taxon>Calocera</taxon>
    </lineage>
</organism>
<reference evidence="1 2" key="1">
    <citation type="journal article" date="2016" name="Mol. Biol. Evol.">
        <title>Comparative Genomics of Early-Diverging Mushroom-Forming Fungi Provides Insights into the Origins of Lignocellulose Decay Capabilities.</title>
        <authorList>
            <person name="Nagy L.G."/>
            <person name="Riley R."/>
            <person name="Tritt A."/>
            <person name="Adam C."/>
            <person name="Daum C."/>
            <person name="Floudas D."/>
            <person name="Sun H."/>
            <person name="Yadav J.S."/>
            <person name="Pangilinan J."/>
            <person name="Larsson K.H."/>
            <person name="Matsuura K."/>
            <person name="Barry K."/>
            <person name="Labutti K."/>
            <person name="Kuo R."/>
            <person name="Ohm R.A."/>
            <person name="Bhattacharya S.S."/>
            <person name="Shirouzu T."/>
            <person name="Yoshinaga Y."/>
            <person name="Martin F.M."/>
            <person name="Grigoriev I.V."/>
            <person name="Hibbett D.S."/>
        </authorList>
    </citation>
    <scope>NUCLEOTIDE SEQUENCE [LARGE SCALE GENOMIC DNA]</scope>
    <source>
        <strain evidence="1 2">TUFC12733</strain>
    </source>
</reference>
<dbReference type="STRING" id="1330018.A0A167LJA6"/>
<keyword evidence="2" id="KW-1185">Reference proteome</keyword>
<sequence length="404" mass="45290">MLASPISPSSALLKYMRPFDDVFNLAGTISPAVDMSPPAENVSLAALPVELISRILETTVHAHQQNEAERALVRLLSVSRRLRDVALSTPSLWTSLRVTDSGVRESTLQHLQRSGVLRLDVTITVRCRNHKTMPCKEGVSMLMESLATLQASMSRWRTLDFNLPSCWLTQEALSTCGTALRNLEVLTVRTGHSDRGDYATPLPSVLVHMPRLRTINFHWYNFRWVEPACLASVTKIRLASYYMDDPSLVPELLEMLRACPNLERLELDTIAERWVPRLSHPPTFMPVELPKLKSIVLTDCGHEKAQILLRDIRCPNVTAINLAMVGNLNGVLDILSSEVHSWEHVTEFSIALCDFRASMLMGLLKNMPSLRKLEIRDCPQMNTTISDLVARADSLSGTGQEDRM</sequence>
<dbReference type="Proteomes" id="UP000076738">
    <property type="component" value="Unassembled WGS sequence"/>
</dbReference>
<dbReference type="AlphaFoldDB" id="A0A167LJA6"/>
<dbReference type="Gene3D" id="1.20.1280.50">
    <property type="match status" value="1"/>
</dbReference>
<evidence type="ECO:0000313" key="2">
    <source>
        <dbReference type="Proteomes" id="UP000076738"/>
    </source>
</evidence>
<dbReference type="OrthoDB" id="8048523at2759"/>
<dbReference type="Gene3D" id="3.80.10.10">
    <property type="entry name" value="Ribonuclease Inhibitor"/>
    <property type="match status" value="1"/>
</dbReference>